<accession>A0AA38M3I0</accession>
<name>A0AA38M3I0_9CUCU</name>
<dbReference type="Proteomes" id="UP001168821">
    <property type="component" value="Unassembled WGS sequence"/>
</dbReference>
<dbReference type="EMBL" id="JALNTZ010000009">
    <property type="protein sequence ID" value="KAJ3641107.1"/>
    <property type="molecule type" value="Genomic_DNA"/>
</dbReference>
<reference evidence="2" key="1">
    <citation type="journal article" date="2023" name="G3 (Bethesda)">
        <title>Whole genome assemblies of Zophobas morio and Tenebrio molitor.</title>
        <authorList>
            <person name="Kaur S."/>
            <person name="Stinson S.A."/>
            <person name="diCenzo G.C."/>
        </authorList>
    </citation>
    <scope>NUCLEOTIDE SEQUENCE</scope>
    <source>
        <strain evidence="2">QUZm001</strain>
    </source>
</reference>
<evidence type="ECO:0000313" key="2">
    <source>
        <dbReference type="EMBL" id="KAJ3641107.1"/>
    </source>
</evidence>
<proteinExistence type="predicted"/>
<comment type="caution">
    <text evidence="2">The sequence shown here is derived from an EMBL/GenBank/DDBJ whole genome shotgun (WGS) entry which is preliminary data.</text>
</comment>
<protein>
    <submittedName>
        <fullName evidence="2">Uncharacterized protein</fullName>
    </submittedName>
</protein>
<keyword evidence="3" id="KW-1185">Reference proteome</keyword>
<dbReference type="AlphaFoldDB" id="A0AA38M3I0"/>
<organism evidence="2 3">
    <name type="scientific">Zophobas morio</name>
    <dbReference type="NCBI Taxonomy" id="2755281"/>
    <lineage>
        <taxon>Eukaryota</taxon>
        <taxon>Metazoa</taxon>
        <taxon>Ecdysozoa</taxon>
        <taxon>Arthropoda</taxon>
        <taxon>Hexapoda</taxon>
        <taxon>Insecta</taxon>
        <taxon>Pterygota</taxon>
        <taxon>Neoptera</taxon>
        <taxon>Endopterygota</taxon>
        <taxon>Coleoptera</taxon>
        <taxon>Polyphaga</taxon>
        <taxon>Cucujiformia</taxon>
        <taxon>Tenebrionidae</taxon>
        <taxon>Zophobas</taxon>
    </lineage>
</organism>
<gene>
    <name evidence="2" type="ORF">Zmor_027626</name>
</gene>
<sequence length="97" mass="10536">MTWTALDRGGRASWTARLRHGELGEAPRSGTEGCLRRTGSRTGPRAPEIPRGPEDIINVIITTRIEVGSSCDTKRVFLRCECHLLPTSPAAKVPGLN</sequence>
<evidence type="ECO:0000313" key="3">
    <source>
        <dbReference type="Proteomes" id="UP001168821"/>
    </source>
</evidence>
<evidence type="ECO:0000256" key="1">
    <source>
        <dbReference type="SAM" id="MobiDB-lite"/>
    </source>
</evidence>
<feature type="region of interest" description="Disordered" evidence="1">
    <location>
        <begin position="18"/>
        <end position="51"/>
    </location>
</feature>